<evidence type="ECO:0000313" key="2">
    <source>
        <dbReference type="Proteomes" id="UP000245252"/>
    </source>
</evidence>
<keyword evidence="2" id="KW-1185">Reference proteome</keyword>
<dbReference type="OrthoDB" id="8278685at2"/>
<protein>
    <submittedName>
        <fullName evidence="1">Uncharacterized protein</fullName>
    </submittedName>
</protein>
<accession>A0A2U2DHT5</accession>
<reference evidence="1 2" key="1">
    <citation type="submission" date="2018-05" db="EMBL/GenBank/DDBJ databases">
        <title>The draft genome of strain NS-104.</title>
        <authorList>
            <person name="Hang P."/>
            <person name="Jiang J."/>
        </authorList>
    </citation>
    <scope>NUCLEOTIDE SEQUENCE [LARGE SCALE GENOMIC DNA]</scope>
    <source>
        <strain evidence="1 2">NS-104</strain>
    </source>
</reference>
<organism evidence="1 2">
    <name type="scientific">Metarhizobium album</name>
    <dbReference type="NCBI Taxonomy" id="2182425"/>
    <lineage>
        <taxon>Bacteria</taxon>
        <taxon>Pseudomonadati</taxon>
        <taxon>Pseudomonadota</taxon>
        <taxon>Alphaproteobacteria</taxon>
        <taxon>Hyphomicrobiales</taxon>
        <taxon>Rhizobiaceae</taxon>
        <taxon>Metarhizobium</taxon>
    </lineage>
</organism>
<comment type="caution">
    <text evidence="1">The sequence shown here is derived from an EMBL/GenBank/DDBJ whole genome shotgun (WGS) entry which is preliminary data.</text>
</comment>
<name>A0A2U2DHT5_9HYPH</name>
<dbReference type="Proteomes" id="UP000245252">
    <property type="component" value="Unassembled WGS sequence"/>
</dbReference>
<dbReference type="EMBL" id="QFBC01000020">
    <property type="protein sequence ID" value="PWE52876.1"/>
    <property type="molecule type" value="Genomic_DNA"/>
</dbReference>
<sequence>MSYNIDPNVIDVTTLRHVWPIRDFCQQYNLDLENEKRLRILFGEYATAMELLMNIVRRPRYR</sequence>
<gene>
    <name evidence="1" type="ORF">DEM27_29220</name>
</gene>
<proteinExistence type="predicted"/>
<evidence type="ECO:0000313" key="1">
    <source>
        <dbReference type="EMBL" id="PWE52876.1"/>
    </source>
</evidence>
<dbReference type="RefSeq" id="WP_109461773.1">
    <property type="nucleotide sequence ID" value="NZ_QFBC01000020.1"/>
</dbReference>
<dbReference type="AlphaFoldDB" id="A0A2U2DHT5"/>